<accession>A0ABS4UTW7</accession>
<dbReference type="Pfam" id="PF04909">
    <property type="entry name" value="Amidohydro_2"/>
    <property type="match status" value="1"/>
</dbReference>
<dbReference type="GO" id="GO:0016787">
    <property type="term" value="F:hydrolase activity"/>
    <property type="evidence" value="ECO:0007669"/>
    <property type="project" value="UniProtKB-KW"/>
</dbReference>
<evidence type="ECO:0000313" key="3">
    <source>
        <dbReference type="Proteomes" id="UP000755585"/>
    </source>
</evidence>
<name>A0ABS4UTW7_9ACTN</name>
<dbReference type="Proteomes" id="UP000755585">
    <property type="component" value="Unassembled WGS sequence"/>
</dbReference>
<keyword evidence="3" id="KW-1185">Reference proteome</keyword>
<sequence>MHFFEGSYSDRQQAAHPEGEVAHYAELRGQHELADALVIGYEGIPRFKGNNEFIRALSTTNAWMHPVAYIAPGTTASSIAELRAKGFVGASAYVDAQQVEDPDWFGWMTQTLAVLDEQQLLLSINAGPATHRALYGVLSRRPDLVFMMSHLGLPGVQPDPLDKSLAATKDLLMLANCHTKLSGAYATVAPGRAHDLAAAACDWIHWLVDSVGPERLLWGSDYSPVLEFLPFQQAVDVPGLQSLDDSQLRLVFRDNLDQLLAHVRAGIS</sequence>
<dbReference type="InterPro" id="IPR006680">
    <property type="entry name" value="Amidohydro-rel"/>
</dbReference>
<organism evidence="2 3">
    <name type="scientific">Kribbella aluminosa</name>
    <dbReference type="NCBI Taxonomy" id="416017"/>
    <lineage>
        <taxon>Bacteria</taxon>
        <taxon>Bacillati</taxon>
        <taxon>Actinomycetota</taxon>
        <taxon>Actinomycetes</taxon>
        <taxon>Propionibacteriales</taxon>
        <taxon>Kribbellaceae</taxon>
        <taxon>Kribbella</taxon>
    </lineage>
</organism>
<evidence type="ECO:0000259" key="1">
    <source>
        <dbReference type="Pfam" id="PF04909"/>
    </source>
</evidence>
<dbReference type="Gene3D" id="3.20.20.140">
    <property type="entry name" value="Metal-dependent hydrolases"/>
    <property type="match status" value="1"/>
</dbReference>
<evidence type="ECO:0000313" key="2">
    <source>
        <dbReference type="EMBL" id="MBP2354999.1"/>
    </source>
</evidence>
<protein>
    <submittedName>
        <fullName evidence="2">TIM-barrel fold metal-dependent hydrolase</fullName>
    </submittedName>
</protein>
<dbReference type="SUPFAM" id="SSF51556">
    <property type="entry name" value="Metallo-dependent hydrolases"/>
    <property type="match status" value="1"/>
</dbReference>
<gene>
    <name evidence="2" type="ORF">JOF29_006109</name>
</gene>
<dbReference type="EMBL" id="JAGINT010000002">
    <property type="protein sequence ID" value="MBP2354999.1"/>
    <property type="molecule type" value="Genomic_DNA"/>
</dbReference>
<keyword evidence="2" id="KW-0378">Hydrolase</keyword>
<dbReference type="RefSeq" id="WP_209697726.1">
    <property type="nucleotide sequence ID" value="NZ_BAAAVU010000015.1"/>
</dbReference>
<comment type="caution">
    <text evidence="2">The sequence shown here is derived from an EMBL/GenBank/DDBJ whole genome shotgun (WGS) entry which is preliminary data.</text>
</comment>
<feature type="domain" description="Amidohydrolase-related" evidence="1">
    <location>
        <begin position="68"/>
        <end position="255"/>
    </location>
</feature>
<dbReference type="InterPro" id="IPR032466">
    <property type="entry name" value="Metal_Hydrolase"/>
</dbReference>
<proteinExistence type="predicted"/>
<reference evidence="2 3" key="1">
    <citation type="submission" date="2021-03" db="EMBL/GenBank/DDBJ databases">
        <title>Sequencing the genomes of 1000 actinobacteria strains.</title>
        <authorList>
            <person name="Klenk H.-P."/>
        </authorList>
    </citation>
    <scope>NUCLEOTIDE SEQUENCE [LARGE SCALE GENOMIC DNA]</scope>
    <source>
        <strain evidence="2 3">DSM 18824</strain>
    </source>
</reference>